<dbReference type="EMBL" id="FXUI01000002">
    <property type="protein sequence ID" value="SMP57698.1"/>
    <property type="molecule type" value="Genomic_DNA"/>
</dbReference>
<keyword evidence="3" id="KW-1185">Reference proteome</keyword>
<organism evidence="2 3">
    <name type="scientific">Novosphingobium panipatense</name>
    <dbReference type="NCBI Taxonomy" id="428991"/>
    <lineage>
        <taxon>Bacteria</taxon>
        <taxon>Pseudomonadati</taxon>
        <taxon>Pseudomonadota</taxon>
        <taxon>Alphaproteobacteria</taxon>
        <taxon>Sphingomonadales</taxon>
        <taxon>Sphingomonadaceae</taxon>
        <taxon>Novosphingobium</taxon>
    </lineage>
</organism>
<protein>
    <submittedName>
        <fullName evidence="2">Uncharacterized membrane protein</fullName>
    </submittedName>
</protein>
<reference evidence="2 3" key="1">
    <citation type="submission" date="2017-05" db="EMBL/GenBank/DDBJ databases">
        <authorList>
            <person name="Varghese N."/>
            <person name="Submissions S."/>
        </authorList>
    </citation>
    <scope>NUCLEOTIDE SEQUENCE [LARGE SCALE GENOMIC DNA]</scope>
    <source>
        <strain evidence="2 3">SM16</strain>
    </source>
</reference>
<dbReference type="InterPro" id="IPR018750">
    <property type="entry name" value="DUF2306_membrane"/>
</dbReference>
<feature type="transmembrane region" description="Helical" evidence="1">
    <location>
        <begin position="50"/>
        <end position="71"/>
    </location>
</feature>
<dbReference type="Proteomes" id="UP001157910">
    <property type="component" value="Unassembled WGS sequence"/>
</dbReference>
<accession>A0ABY1Q461</accession>
<keyword evidence="1" id="KW-0812">Transmembrane</keyword>
<feature type="transmembrane region" description="Helical" evidence="1">
    <location>
        <begin position="144"/>
        <end position="163"/>
    </location>
</feature>
<feature type="transmembrane region" description="Helical" evidence="1">
    <location>
        <begin position="18"/>
        <end position="38"/>
    </location>
</feature>
<dbReference type="RefSeq" id="WP_283405345.1">
    <property type="nucleotide sequence ID" value="NZ_FXUI01000002.1"/>
</dbReference>
<gene>
    <name evidence="2" type="ORF">SAMN06296065_102324</name>
</gene>
<keyword evidence="1" id="KW-0472">Membrane</keyword>
<feature type="transmembrane region" description="Helical" evidence="1">
    <location>
        <begin position="83"/>
        <end position="100"/>
    </location>
</feature>
<evidence type="ECO:0000256" key="1">
    <source>
        <dbReference type="SAM" id="Phobius"/>
    </source>
</evidence>
<comment type="caution">
    <text evidence="2">The sequence shown here is derived from an EMBL/GenBank/DDBJ whole genome shotgun (WGS) entry which is preliminary data.</text>
</comment>
<feature type="transmembrane region" description="Helical" evidence="1">
    <location>
        <begin position="106"/>
        <end position="123"/>
    </location>
</feature>
<keyword evidence="1" id="KW-1133">Transmembrane helix</keyword>
<dbReference type="Pfam" id="PF10067">
    <property type="entry name" value="DUF2306"/>
    <property type="match status" value="1"/>
</dbReference>
<proteinExistence type="predicted"/>
<sequence>MNILARSRIAGPDYDRRIVIAGAIAGGAILLALIQGLAGGAAGRSSGSGFWLTLHLLSVIPALPVGAYVLLRRKGDKAHRTAGRIWGGLMMVAALSSFGLPGGLGLIHGLSVLVLVMIPRGILQARRGNIAAHRRTMSLTYLSLAVAGMFTLLPGRLLGSWLFG</sequence>
<evidence type="ECO:0000313" key="2">
    <source>
        <dbReference type="EMBL" id="SMP57698.1"/>
    </source>
</evidence>
<name>A0ABY1Q461_9SPHN</name>
<evidence type="ECO:0000313" key="3">
    <source>
        <dbReference type="Proteomes" id="UP001157910"/>
    </source>
</evidence>